<name>A0AAD6T367_9AGAR</name>
<proteinExistence type="predicted"/>
<gene>
    <name evidence="1" type="ORF">C8F04DRAFT_1179233</name>
</gene>
<evidence type="ECO:0000313" key="1">
    <source>
        <dbReference type="EMBL" id="KAJ7038896.1"/>
    </source>
</evidence>
<comment type="caution">
    <text evidence="1">The sequence shown here is derived from an EMBL/GenBank/DDBJ whole genome shotgun (WGS) entry which is preliminary data.</text>
</comment>
<sequence length="254" mass="28221">MHKSYDLTPSRTGSSCLLPTTWSASRAGTRHHQVLSTFLGTELSADPESGESGVVPDTLSIFFGVDRKVGSGTELSVDPKFRAEFKELNLRQKKKKSSHKSYDLTPSRTGAPAYGLQREVNTWWYQTPSVSSFNLGPSSQWIKNLVEGGAPAYDGLPSDTISIFFGTDLEWIENSGYEMRPPGWVLIFNPYLSSLGPTFSGYKMEILLTAYNVKCKQGWYQTPSGLINLIMPILGVFLGPSFQWIESGARTRMR</sequence>
<dbReference type="Proteomes" id="UP001218188">
    <property type="component" value="Unassembled WGS sequence"/>
</dbReference>
<organism evidence="1 2">
    <name type="scientific">Mycena alexandri</name>
    <dbReference type="NCBI Taxonomy" id="1745969"/>
    <lineage>
        <taxon>Eukaryota</taxon>
        <taxon>Fungi</taxon>
        <taxon>Dikarya</taxon>
        <taxon>Basidiomycota</taxon>
        <taxon>Agaricomycotina</taxon>
        <taxon>Agaricomycetes</taxon>
        <taxon>Agaricomycetidae</taxon>
        <taxon>Agaricales</taxon>
        <taxon>Marasmiineae</taxon>
        <taxon>Mycenaceae</taxon>
        <taxon>Mycena</taxon>
    </lineage>
</organism>
<keyword evidence="2" id="KW-1185">Reference proteome</keyword>
<dbReference type="EMBL" id="JARJCM010000029">
    <property type="protein sequence ID" value="KAJ7038896.1"/>
    <property type="molecule type" value="Genomic_DNA"/>
</dbReference>
<accession>A0AAD6T367</accession>
<evidence type="ECO:0000313" key="2">
    <source>
        <dbReference type="Proteomes" id="UP001218188"/>
    </source>
</evidence>
<reference evidence="1" key="1">
    <citation type="submission" date="2023-03" db="EMBL/GenBank/DDBJ databases">
        <title>Massive genome expansion in bonnet fungi (Mycena s.s.) driven by repeated elements and novel gene families across ecological guilds.</title>
        <authorList>
            <consortium name="Lawrence Berkeley National Laboratory"/>
            <person name="Harder C.B."/>
            <person name="Miyauchi S."/>
            <person name="Viragh M."/>
            <person name="Kuo A."/>
            <person name="Thoen E."/>
            <person name="Andreopoulos B."/>
            <person name="Lu D."/>
            <person name="Skrede I."/>
            <person name="Drula E."/>
            <person name="Henrissat B."/>
            <person name="Morin E."/>
            <person name="Kohler A."/>
            <person name="Barry K."/>
            <person name="LaButti K."/>
            <person name="Morin E."/>
            <person name="Salamov A."/>
            <person name="Lipzen A."/>
            <person name="Mereny Z."/>
            <person name="Hegedus B."/>
            <person name="Baldrian P."/>
            <person name="Stursova M."/>
            <person name="Weitz H."/>
            <person name="Taylor A."/>
            <person name="Grigoriev I.V."/>
            <person name="Nagy L.G."/>
            <person name="Martin F."/>
            <person name="Kauserud H."/>
        </authorList>
    </citation>
    <scope>NUCLEOTIDE SEQUENCE</scope>
    <source>
        <strain evidence="1">CBHHK200</strain>
    </source>
</reference>
<dbReference type="AlphaFoldDB" id="A0AAD6T367"/>
<protein>
    <submittedName>
        <fullName evidence="1">Uncharacterized protein</fullName>
    </submittedName>
</protein>